<organism evidence="1 2">
    <name type="scientific">Orchesella dallaii</name>
    <dbReference type="NCBI Taxonomy" id="48710"/>
    <lineage>
        <taxon>Eukaryota</taxon>
        <taxon>Metazoa</taxon>
        <taxon>Ecdysozoa</taxon>
        <taxon>Arthropoda</taxon>
        <taxon>Hexapoda</taxon>
        <taxon>Collembola</taxon>
        <taxon>Entomobryomorpha</taxon>
        <taxon>Entomobryoidea</taxon>
        <taxon>Orchesellidae</taxon>
        <taxon>Orchesellinae</taxon>
        <taxon>Orchesella</taxon>
    </lineage>
</organism>
<evidence type="ECO:0000313" key="1">
    <source>
        <dbReference type="EMBL" id="CAL8114486.1"/>
    </source>
</evidence>
<evidence type="ECO:0008006" key="3">
    <source>
        <dbReference type="Google" id="ProtNLM"/>
    </source>
</evidence>
<proteinExistence type="predicted"/>
<sequence>MGSETTGRREPPDLLAVGAIDDEKCPECWSSYNKSDFRRVKDDLCGHVKCRRCLIKSENCVMCISNVNVGASTSKASATATTSSCPPPPPLLAIASTSASASAAASCRPPQLRRQADLSVLHGWALSMSQLNPPLEVEVIDERPSSPVPGPSRRINCSTSTSTVSNTGAIIEAIMTEELSFLRWDLVEVPPPKCHLWDLD</sequence>
<evidence type="ECO:0000313" key="2">
    <source>
        <dbReference type="Proteomes" id="UP001642540"/>
    </source>
</evidence>
<keyword evidence="2" id="KW-1185">Reference proteome</keyword>
<name>A0ABP1QXM8_9HEXA</name>
<accession>A0ABP1QXM8</accession>
<dbReference type="SUPFAM" id="SSF57850">
    <property type="entry name" value="RING/U-box"/>
    <property type="match status" value="1"/>
</dbReference>
<dbReference type="EMBL" id="CAXLJM020000050">
    <property type="protein sequence ID" value="CAL8114486.1"/>
    <property type="molecule type" value="Genomic_DNA"/>
</dbReference>
<dbReference type="Proteomes" id="UP001642540">
    <property type="component" value="Unassembled WGS sequence"/>
</dbReference>
<protein>
    <recommendedName>
        <fullName evidence="3">RING-type domain-containing protein</fullName>
    </recommendedName>
</protein>
<reference evidence="1 2" key="1">
    <citation type="submission" date="2024-08" db="EMBL/GenBank/DDBJ databases">
        <authorList>
            <person name="Cucini C."/>
            <person name="Frati F."/>
        </authorList>
    </citation>
    <scope>NUCLEOTIDE SEQUENCE [LARGE SCALE GENOMIC DNA]</scope>
</reference>
<comment type="caution">
    <text evidence="1">The sequence shown here is derived from an EMBL/GenBank/DDBJ whole genome shotgun (WGS) entry which is preliminary data.</text>
</comment>
<gene>
    <name evidence="1" type="ORF">ODALV1_LOCUS16486</name>
</gene>